<dbReference type="Proteomes" id="UP001419268">
    <property type="component" value="Unassembled WGS sequence"/>
</dbReference>
<evidence type="ECO:0008006" key="3">
    <source>
        <dbReference type="Google" id="ProtNLM"/>
    </source>
</evidence>
<evidence type="ECO:0000313" key="2">
    <source>
        <dbReference type="Proteomes" id="UP001419268"/>
    </source>
</evidence>
<keyword evidence="2" id="KW-1185">Reference proteome</keyword>
<sequence length="317" mass="35896">MDSHYAYFKGHPIHSIRDSQRQSLAIANKREDELFIKVVKIGGTGEDKVCYEMLNNVKCVLVMDSFDLGRLQETLDEDDSRTLHMHKSKYEGGYMKLENCLVRKVFDNKAVNRDGFIIAIHKACHTINSVDTELFDSDNTFMFRFHDKVDRHRVYVGSSWNFDNQLIVHVKPSGIGELTDHDFTHALFWIQIFKVPLACSTESTAKHIGSTFGNVEGVDLGDLGDCEELIKYMRCEWPELKDDKVDLGELQLQAHPKDHHRSKVKVGSSLNPIGLASTNRSVGALPPPLLDRELIRSASEIESANISKAKKPQVNPM</sequence>
<evidence type="ECO:0000313" key="1">
    <source>
        <dbReference type="EMBL" id="KAK9157940.1"/>
    </source>
</evidence>
<dbReference type="PANTHER" id="PTHR31286">
    <property type="entry name" value="GLYCINE-RICH CELL WALL STRUCTURAL PROTEIN 1.8-LIKE"/>
    <property type="match status" value="1"/>
</dbReference>
<dbReference type="PANTHER" id="PTHR31286:SF167">
    <property type="entry name" value="OS09G0268800 PROTEIN"/>
    <property type="match status" value="1"/>
</dbReference>
<dbReference type="InterPro" id="IPR040256">
    <property type="entry name" value="At4g02000-like"/>
</dbReference>
<accession>A0AAP0KTI3</accession>
<reference evidence="1 2" key="1">
    <citation type="submission" date="2024-01" db="EMBL/GenBank/DDBJ databases">
        <title>Genome assemblies of Stephania.</title>
        <authorList>
            <person name="Yang L."/>
        </authorList>
    </citation>
    <scope>NUCLEOTIDE SEQUENCE [LARGE SCALE GENOMIC DNA]</scope>
    <source>
        <strain evidence="1">JXDWG</strain>
        <tissue evidence="1">Leaf</tissue>
    </source>
</reference>
<protein>
    <recommendedName>
        <fullName evidence="3">DUF4283 domain-containing protein</fullName>
    </recommendedName>
</protein>
<dbReference type="EMBL" id="JBBNAG010000002">
    <property type="protein sequence ID" value="KAK9157940.1"/>
    <property type="molecule type" value="Genomic_DNA"/>
</dbReference>
<dbReference type="AlphaFoldDB" id="A0AAP0KTI3"/>
<comment type="caution">
    <text evidence="1">The sequence shown here is derived from an EMBL/GenBank/DDBJ whole genome shotgun (WGS) entry which is preliminary data.</text>
</comment>
<organism evidence="1 2">
    <name type="scientific">Stephania cephalantha</name>
    <dbReference type="NCBI Taxonomy" id="152367"/>
    <lineage>
        <taxon>Eukaryota</taxon>
        <taxon>Viridiplantae</taxon>
        <taxon>Streptophyta</taxon>
        <taxon>Embryophyta</taxon>
        <taxon>Tracheophyta</taxon>
        <taxon>Spermatophyta</taxon>
        <taxon>Magnoliopsida</taxon>
        <taxon>Ranunculales</taxon>
        <taxon>Menispermaceae</taxon>
        <taxon>Menispermoideae</taxon>
        <taxon>Cissampelideae</taxon>
        <taxon>Stephania</taxon>
    </lineage>
</organism>
<proteinExistence type="predicted"/>
<gene>
    <name evidence="1" type="ORF">Scep_004514</name>
</gene>
<name>A0AAP0KTI3_9MAGN</name>